<keyword evidence="1" id="KW-0812">Transmembrane</keyword>
<feature type="transmembrane region" description="Helical" evidence="1">
    <location>
        <begin position="185"/>
        <end position="203"/>
    </location>
</feature>
<dbReference type="OrthoDB" id="9812327at2"/>
<feature type="domain" description="Glycosyltransferase 2-like" evidence="2">
    <location>
        <begin position="6"/>
        <end position="111"/>
    </location>
</feature>
<name>A2BSG6_PROMS</name>
<dbReference type="AlphaFoldDB" id="A2BSG6"/>
<dbReference type="RefSeq" id="WP_011818864.1">
    <property type="nucleotide sequence ID" value="NC_008816.1"/>
</dbReference>
<dbReference type="InterPro" id="IPR001173">
    <property type="entry name" value="Glyco_trans_2-like"/>
</dbReference>
<dbReference type="STRING" id="146891.A9601_14441"/>
<keyword evidence="1" id="KW-0472">Membrane</keyword>
<dbReference type="SUPFAM" id="SSF53448">
    <property type="entry name" value="Nucleotide-diphospho-sugar transferases"/>
    <property type="match status" value="1"/>
</dbReference>
<proteinExistence type="predicted"/>
<feature type="transmembrane region" description="Helical" evidence="1">
    <location>
        <begin position="223"/>
        <end position="244"/>
    </location>
</feature>
<evidence type="ECO:0000313" key="4">
    <source>
        <dbReference type="Proteomes" id="UP000002590"/>
    </source>
</evidence>
<dbReference type="PANTHER" id="PTHR22916">
    <property type="entry name" value="GLYCOSYLTRANSFERASE"/>
    <property type="match status" value="1"/>
</dbReference>
<sequence length="292" mass="34586">MEPIYSLCICNYNMNDTLESSINSLLAQINERTEIIVIDDGSSDNSVETLKRIKSKNKSNFNFIALLRDHRRKLGETRNLSIKAAKGKYVILHLDTDDVWEPYINSFINVYHELEKRLKIKDFFLSGKQIQMTTKDLMIKNPYENVYYGEDRLLWSKLATFGKLITIEHKVFRKRIPIKKRRKKVLKVLSSQYSAMSISFSYSPSIFITFKQYIKRIFLSSDWGYRISFLNFILLFPSSINGIFNRKKLYNLARWDYKEISKINLLEIEKETRNSQGNFNLNEDERSIFFLK</sequence>
<dbReference type="KEGG" id="pmb:A9601_14441"/>
<dbReference type="InterPro" id="IPR029044">
    <property type="entry name" value="Nucleotide-diphossugar_trans"/>
</dbReference>
<dbReference type="Pfam" id="PF00535">
    <property type="entry name" value="Glycos_transf_2"/>
    <property type="match status" value="1"/>
</dbReference>
<reference evidence="3 4" key="1">
    <citation type="journal article" date="2007" name="PLoS Genet.">
        <title>Patterns and implications of gene gain and loss in the evolution of Prochlorococcus.</title>
        <authorList>
            <person name="Kettler G.C."/>
            <person name="Martiny A.C."/>
            <person name="Huang K."/>
            <person name="Zucker J."/>
            <person name="Coleman M.L."/>
            <person name="Rodrigue S."/>
            <person name="Chen F."/>
            <person name="Lapidus A."/>
            <person name="Ferriera S."/>
            <person name="Johnson J."/>
            <person name="Steglich C."/>
            <person name="Church G.M."/>
            <person name="Richardson P."/>
            <person name="Chisholm S.W."/>
        </authorList>
    </citation>
    <scope>NUCLEOTIDE SEQUENCE [LARGE SCALE GENOMIC DNA]</scope>
    <source>
        <strain evidence="3 4">AS9601</strain>
    </source>
</reference>
<dbReference type="CAZy" id="GT2">
    <property type="family name" value="Glycosyltransferase Family 2"/>
</dbReference>
<dbReference type="CDD" id="cd00761">
    <property type="entry name" value="Glyco_tranf_GTA_type"/>
    <property type="match status" value="1"/>
</dbReference>
<dbReference type="Proteomes" id="UP000002590">
    <property type="component" value="Chromosome"/>
</dbReference>
<evidence type="ECO:0000313" key="3">
    <source>
        <dbReference type="EMBL" id="ABM70727.1"/>
    </source>
</evidence>
<evidence type="ECO:0000259" key="2">
    <source>
        <dbReference type="Pfam" id="PF00535"/>
    </source>
</evidence>
<dbReference type="HOGENOM" id="CLU_952683_0_0_3"/>
<evidence type="ECO:0000256" key="1">
    <source>
        <dbReference type="SAM" id="Phobius"/>
    </source>
</evidence>
<dbReference type="Gene3D" id="3.90.550.10">
    <property type="entry name" value="Spore Coat Polysaccharide Biosynthesis Protein SpsA, Chain A"/>
    <property type="match status" value="1"/>
</dbReference>
<dbReference type="EMBL" id="CP000551">
    <property type="protein sequence ID" value="ABM70727.1"/>
    <property type="molecule type" value="Genomic_DNA"/>
</dbReference>
<keyword evidence="3" id="KW-0808">Transferase</keyword>
<gene>
    <name evidence="3" type="ordered locus">A9601_14441</name>
</gene>
<keyword evidence="1" id="KW-1133">Transmembrane helix</keyword>
<dbReference type="GO" id="GO:0016740">
    <property type="term" value="F:transferase activity"/>
    <property type="evidence" value="ECO:0007669"/>
    <property type="project" value="UniProtKB-KW"/>
</dbReference>
<accession>A2BSG6</accession>
<organism evidence="3 4">
    <name type="scientific">Prochlorococcus marinus (strain AS9601)</name>
    <dbReference type="NCBI Taxonomy" id="146891"/>
    <lineage>
        <taxon>Bacteria</taxon>
        <taxon>Bacillati</taxon>
        <taxon>Cyanobacteriota</taxon>
        <taxon>Cyanophyceae</taxon>
        <taxon>Synechococcales</taxon>
        <taxon>Prochlorococcaceae</taxon>
        <taxon>Prochlorococcus</taxon>
    </lineage>
</organism>
<protein>
    <submittedName>
        <fullName evidence="3">Glycosyltransferase</fullName>
    </submittedName>
</protein>
<dbReference type="eggNOG" id="COG1215">
    <property type="taxonomic scope" value="Bacteria"/>
</dbReference>